<feature type="transmembrane region" description="Helical" evidence="2">
    <location>
        <begin position="461"/>
        <end position="479"/>
    </location>
</feature>
<dbReference type="Gene3D" id="3.50.50.80">
    <property type="entry name" value="Ubiquitin-activating enzyme E1, inactive adenylation domain, subdomain 1"/>
    <property type="match status" value="1"/>
</dbReference>
<protein>
    <submittedName>
        <fullName evidence="5">Uncharacterized protein</fullName>
    </submittedName>
</protein>
<evidence type="ECO:0000259" key="3">
    <source>
        <dbReference type="Pfam" id="PF00899"/>
    </source>
</evidence>
<dbReference type="Proteomes" id="UP001603857">
    <property type="component" value="Unassembled WGS sequence"/>
</dbReference>
<dbReference type="Gene3D" id="3.40.50.12550">
    <property type="entry name" value="Ubiquitin-activating enzyme E1, inactive adenylation domain, subdomain 2"/>
    <property type="match status" value="2"/>
</dbReference>
<evidence type="ECO:0000313" key="6">
    <source>
        <dbReference type="Proteomes" id="UP001603857"/>
    </source>
</evidence>
<comment type="caution">
    <text evidence="5">The sequence shown here is derived from an EMBL/GenBank/DDBJ whole genome shotgun (WGS) entry which is preliminary data.</text>
</comment>
<gene>
    <name evidence="5" type="ORF">Fmac_015893</name>
</gene>
<dbReference type="EMBL" id="JBGMDY010000005">
    <property type="protein sequence ID" value="KAL2334680.1"/>
    <property type="molecule type" value="Genomic_DNA"/>
</dbReference>
<dbReference type="InterPro" id="IPR032420">
    <property type="entry name" value="E1_4HB"/>
</dbReference>
<evidence type="ECO:0000256" key="2">
    <source>
        <dbReference type="SAM" id="Phobius"/>
    </source>
</evidence>
<name>A0ABD1MFU9_9FABA</name>
<sequence>MWIVAKSWEFCLRLQAKNLILAGVKSVTLHDEGNVEFWDLSGNSVFSENHICKNRTVSSVSKLQELNNVVFVLSLTTELTKQHLSSFQTMLSIATSTPVHGFSRLFVVCEISKRPSLNEGILVLLMFWFNGSNWANRPLFSLKLILRKPLRSMITATLISLLLPLLKLKLGAFGVLCFVILGLSSLFLMLMERIPIIASISNDNRAPVSCVDDEWLQFQDGDFVVHSEVHGQTTKGLNSKPLRGALSDPGDFLLSDFSKFDRTPQLHLALQALDMFVSDMGRVRFAGLAVLNPMAAMFGGIVGQEVVKTCSGKCHPLFQGVQDSNALIALIVVVFETKAIRRTFYRVLTPVSGWTCFAWCLLTLRHSGGPSTIECLLSSVGLLLQGVPSITCQTFLYMVCLRLSIKLLLRRGVFRCWSDICYVGPPNTKVFKGTCYHVCLLFLIILLLHDHSVELESFVSSVSGTCALLGIPMIWLSWWPSWHSDAFVEYWFLGIVAACFIVS</sequence>
<dbReference type="Pfam" id="PF16191">
    <property type="entry name" value="E1_4HB"/>
    <property type="match status" value="1"/>
</dbReference>
<evidence type="ECO:0000256" key="1">
    <source>
        <dbReference type="ARBA" id="ARBA00043952"/>
    </source>
</evidence>
<feature type="transmembrane region" description="Helical" evidence="2">
    <location>
        <begin position="430"/>
        <end position="449"/>
    </location>
</feature>
<keyword evidence="2" id="KW-0812">Transmembrane</keyword>
<feature type="domain" description="THIF-type NAD/FAD binding fold" evidence="3">
    <location>
        <begin position="16"/>
        <end position="87"/>
    </location>
</feature>
<dbReference type="Pfam" id="PF00899">
    <property type="entry name" value="ThiF"/>
    <property type="match status" value="1"/>
</dbReference>
<proteinExistence type="predicted"/>
<evidence type="ECO:0000313" key="5">
    <source>
        <dbReference type="EMBL" id="KAL2334680.1"/>
    </source>
</evidence>
<feature type="transmembrane region" description="Helical" evidence="2">
    <location>
        <begin position="486"/>
        <end position="502"/>
    </location>
</feature>
<feature type="domain" description="Ubiquitin-activating enzyme E1 four-helix bundle" evidence="4">
    <location>
        <begin position="236"/>
        <end position="282"/>
    </location>
</feature>
<organism evidence="5 6">
    <name type="scientific">Flemingia macrophylla</name>
    <dbReference type="NCBI Taxonomy" id="520843"/>
    <lineage>
        <taxon>Eukaryota</taxon>
        <taxon>Viridiplantae</taxon>
        <taxon>Streptophyta</taxon>
        <taxon>Embryophyta</taxon>
        <taxon>Tracheophyta</taxon>
        <taxon>Spermatophyta</taxon>
        <taxon>Magnoliopsida</taxon>
        <taxon>eudicotyledons</taxon>
        <taxon>Gunneridae</taxon>
        <taxon>Pentapetalae</taxon>
        <taxon>rosids</taxon>
        <taxon>fabids</taxon>
        <taxon>Fabales</taxon>
        <taxon>Fabaceae</taxon>
        <taxon>Papilionoideae</taxon>
        <taxon>50 kb inversion clade</taxon>
        <taxon>NPAAA clade</taxon>
        <taxon>indigoferoid/millettioid clade</taxon>
        <taxon>Phaseoleae</taxon>
        <taxon>Flemingia</taxon>
    </lineage>
</organism>
<feature type="transmembrane region" description="Helical" evidence="2">
    <location>
        <begin position="347"/>
        <end position="366"/>
    </location>
</feature>
<reference evidence="5 6" key="1">
    <citation type="submission" date="2024-08" db="EMBL/GenBank/DDBJ databases">
        <title>Insights into the chromosomal genome structure of Flemingia macrophylla.</title>
        <authorList>
            <person name="Ding Y."/>
            <person name="Zhao Y."/>
            <person name="Bi W."/>
            <person name="Wu M."/>
            <person name="Zhao G."/>
            <person name="Gong Y."/>
            <person name="Li W."/>
            <person name="Zhang P."/>
        </authorList>
    </citation>
    <scope>NUCLEOTIDE SEQUENCE [LARGE SCALE GENOMIC DNA]</scope>
    <source>
        <strain evidence="5">DYQJB</strain>
        <tissue evidence="5">Leaf</tissue>
    </source>
</reference>
<comment type="pathway">
    <text evidence="1">Protein modification.</text>
</comment>
<feature type="transmembrane region" description="Helical" evidence="2">
    <location>
        <begin position="172"/>
        <end position="191"/>
    </location>
</feature>
<accession>A0ABD1MFU9</accession>
<keyword evidence="2" id="KW-1133">Transmembrane helix</keyword>
<feature type="transmembrane region" description="Helical" evidence="2">
    <location>
        <begin position="316"/>
        <end position="335"/>
    </location>
</feature>
<dbReference type="InterPro" id="IPR042449">
    <property type="entry name" value="Ub-E1_IAD_1"/>
</dbReference>
<dbReference type="SUPFAM" id="SSF69572">
    <property type="entry name" value="Activating enzymes of the ubiquitin-like proteins"/>
    <property type="match status" value="1"/>
</dbReference>
<feature type="transmembrane region" description="Helical" evidence="2">
    <location>
        <begin position="386"/>
        <end position="409"/>
    </location>
</feature>
<keyword evidence="6" id="KW-1185">Reference proteome</keyword>
<feature type="transmembrane region" description="Helical" evidence="2">
    <location>
        <begin position="285"/>
        <end position="304"/>
    </location>
</feature>
<keyword evidence="2" id="KW-0472">Membrane</keyword>
<dbReference type="InterPro" id="IPR035985">
    <property type="entry name" value="Ubiquitin-activating_enz"/>
</dbReference>
<evidence type="ECO:0000259" key="4">
    <source>
        <dbReference type="Pfam" id="PF16191"/>
    </source>
</evidence>
<dbReference type="AlphaFoldDB" id="A0ABD1MFU9"/>
<dbReference type="InterPro" id="IPR000594">
    <property type="entry name" value="ThiF_NAD_FAD-bd"/>
</dbReference>